<evidence type="ECO:0000256" key="2">
    <source>
        <dbReference type="ARBA" id="ARBA00022989"/>
    </source>
</evidence>
<dbReference type="PANTHER" id="PTHR23523">
    <property type="match status" value="1"/>
</dbReference>
<dbReference type="AlphaFoldDB" id="A0A4D7YVJ2"/>
<dbReference type="Proteomes" id="UP000298649">
    <property type="component" value="Plasmid pAtCFBP7129a"/>
</dbReference>
<feature type="transmembrane region" description="Helical" evidence="4">
    <location>
        <begin position="20"/>
        <end position="44"/>
    </location>
</feature>
<dbReference type="Pfam" id="PF07690">
    <property type="entry name" value="MFS_1"/>
    <property type="match status" value="1"/>
</dbReference>
<proteinExistence type="predicted"/>
<protein>
    <submittedName>
        <fullName evidence="6">CynX/NimT family MFS transporter</fullName>
    </submittedName>
</protein>
<keyword evidence="2 4" id="KW-1133">Transmembrane helix</keyword>
<organism evidence="6 7">
    <name type="scientific">Agrobacterium tumefaciens</name>
    <dbReference type="NCBI Taxonomy" id="358"/>
    <lineage>
        <taxon>Bacteria</taxon>
        <taxon>Pseudomonadati</taxon>
        <taxon>Pseudomonadota</taxon>
        <taxon>Alphaproteobacteria</taxon>
        <taxon>Hyphomicrobiales</taxon>
        <taxon>Rhizobiaceae</taxon>
        <taxon>Rhizobium/Agrobacterium group</taxon>
        <taxon>Agrobacterium</taxon>
        <taxon>Agrobacterium tumefaciens complex</taxon>
    </lineage>
</organism>
<feature type="transmembrane region" description="Helical" evidence="4">
    <location>
        <begin position="112"/>
        <end position="134"/>
    </location>
</feature>
<dbReference type="Gene3D" id="1.20.1250.20">
    <property type="entry name" value="MFS general substrate transporter like domains"/>
    <property type="match status" value="2"/>
</dbReference>
<feature type="transmembrane region" description="Helical" evidence="4">
    <location>
        <begin position="87"/>
        <end position="106"/>
    </location>
</feature>
<evidence type="ECO:0000256" key="1">
    <source>
        <dbReference type="ARBA" id="ARBA00022692"/>
    </source>
</evidence>
<keyword evidence="1 4" id="KW-0812">Transmembrane</keyword>
<geneLocation type="plasmid" evidence="7">
    <name>patcfbp7129a</name>
</geneLocation>
<feature type="transmembrane region" description="Helical" evidence="4">
    <location>
        <begin position="220"/>
        <end position="241"/>
    </location>
</feature>
<feature type="transmembrane region" description="Helical" evidence="4">
    <location>
        <begin position="56"/>
        <end position="75"/>
    </location>
</feature>
<dbReference type="SUPFAM" id="SSF103473">
    <property type="entry name" value="MFS general substrate transporter"/>
    <property type="match status" value="1"/>
</dbReference>
<dbReference type="PANTHER" id="PTHR23523:SF1">
    <property type="entry name" value="CYANATE TRANSPORT PROTEIN CYNX"/>
    <property type="match status" value="1"/>
</dbReference>
<evidence type="ECO:0000313" key="6">
    <source>
        <dbReference type="EMBL" id="QCL97956.1"/>
    </source>
</evidence>
<dbReference type="InterPro" id="IPR011701">
    <property type="entry name" value="MFS"/>
</dbReference>
<dbReference type="InterPro" id="IPR052524">
    <property type="entry name" value="MFS_Cyanate_Porter"/>
</dbReference>
<feature type="domain" description="Major facilitator superfamily (MFS) profile" evidence="5">
    <location>
        <begin position="20"/>
        <end position="398"/>
    </location>
</feature>
<feature type="transmembrane region" description="Helical" evidence="4">
    <location>
        <begin position="146"/>
        <end position="165"/>
    </location>
</feature>
<feature type="transmembrane region" description="Helical" evidence="4">
    <location>
        <begin position="343"/>
        <end position="364"/>
    </location>
</feature>
<dbReference type="EMBL" id="CP039924">
    <property type="protein sequence ID" value="QCL97956.1"/>
    <property type="molecule type" value="Genomic_DNA"/>
</dbReference>
<dbReference type="InterPro" id="IPR020846">
    <property type="entry name" value="MFS_dom"/>
</dbReference>
<dbReference type="RefSeq" id="WP_137006293.1">
    <property type="nucleotide sequence ID" value="NZ_CP039924.1"/>
</dbReference>
<feature type="transmembrane region" description="Helical" evidence="4">
    <location>
        <begin position="311"/>
        <end position="331"/>
    </location>
</feature>
<reference evidence="6 7" key="1">
    <citation type="submission" date="2019-04" db="EMBL/GenBank/DDBJ databases">
        <title>Complete genome sequence of Agrobacterium tumefaciens CFBP7129.</title>
        <authorList>
            <person name="Haryono M."/>
            <person name="Lin Y.-C."/>
            <person name="Lai E.-M."/>
            <person name="Kuo C.-H."/>
        </authorList>
    </citation>
    <scope>NUCLEOTIDE SEQUENCE [LARGE SCALE GENOMIC DNA]</scope>
    <source>
        <strain evidence="6 7">CFBP7129</strain>
        <plasmid evidence="7">patcfbp7129a</plasmid>
    </source>
</reference>
<evidence type="ECO:0000256" key="3">
    <source>
        <dbReference type="ARBA" id="ARBA00023136"/>
    </source>
</evidence>
<evidence type="ECO:0000259" key="5">
    <source>
        <dbReference type="PROSITE" id="PS50850"/>
    </source>
</evidence>
<evidence type="ECO:0000313" key="7">
    <source>
        <dbReference type="Proteomes" id="UP000298649"/>
    </source>
</evidence>
<feature type="transmembrane region" description="Helical" evidence="4">
    <location>
        <begin position="376"/>
        <end position="394"/>
    </location>
</feature>
<dbReference type="GO" id="GO:0022857">
    <property type="term" value="F:transmembrane transporter activity"/>
    <property type="evidence" value="ECO:0007669"/>
    <property type="project" value="InterPro"/>
</dbReference>
<evidence type="ECO:0000256" key="4">
    <source>
        <dbReference type="SAM" id="Phobius"/>
    </source>
</evidence>
<name>A0A4D7YVJ2_AGRTU</name>
<sequence>MLRLQGVLRETYQSTSASRVLLTIAIITIALNLRPALAAIGPVLDRIETVTGLTSVGAGLLTTLPVFLMGLGALVASSLRQWLGERFGIAIGIAIIAVACTARLFWFSSAGLLSSAAACGLGIAAVQALMPGFIKRVFPLDKGRVMGLYSTGIMAGATLAAATAADLSRFVGWEAMLGLWGIPALLALVLWQVASSDSLSQGTRSIEIISRGPARSSTAWVLLVFFGVGTGAYTLVLAWLPPFYVQLGYSEDMAGYLLAGLTLTEVLAGLAVSVTINRFPDRRGPLAAALFAIIGGLTCLITIPLTLALPAMILLGLGIGALFPLSLIVTLDHADEPASAGRLSAFVQGGGYIIASVAPLAAGWLRGHSDDLSQAWAMMAVGIGLLLFIAMRFSPAKRLV</sequence>
<gene>
    <name evidence="6" type="ORF">CFBP7129_27735</name>
</gene>
<accession>A0A4D7YVJ2</accession>
<feature type="transmembrane region" description="Helical" evidence="4">
    <location>
        <begin position="177"/>
        <end position="199"/>
    </location>
</feature>
<feature type="transmembrane region" description="Helical" evidence="4">
    <location>
        <begin position="253"/>
        <end position="274"/>
    </location>
</feature>
<keyword evidence="3 4" id="KW-0472">Membrane</keyword>
<dbReference type="PROSITE" id="PS50850">
    <property type="entry name" value="MFS"/>
    <property type="match status" value="1"/>
</dbReference>
<keyword evidence="6" id="KW-0614">Plasmid</keyword>
<feature type="transmembrane region" description="Helical" evidence="4">
    <location>
        <begin position="286"/>
        <end position="305"/>
    </location>
</feature>
<dbReference type="InterPro" id="IPR036259">
    <property type="entry name" value="MFS_trans_sf"/>
</dbReference>